<reference evidence="3" key="1">
    <citation type="journal article" date="2019" name="Int. J. Syst. Evol. Microbiol.">
        <title>The Global Catalogue of Microorganisms (GCM) 10K type strain sequencing project: providing services to taxonomists for standard genome sequencing and annotation.</title>
        <authorList>
            <consortium name="The Broad Institute Genomics Platform"/>
            <consortium name="The Broad Institute Genome Sequencing Center for Infectious Disease"/>
            <person name="Wu L."/>
            <person name="Ma J."/>
        </authorList>
    </citation>
    <scope>NUCLEOTIDE SEQUENCE [LARGE SCALE GENOMIC DNA]</scope>
    <source>
        <strain evidence="3">JCM 5067</strain>
    </source>
</reference>
<name>A0ABP3S2Q9_9ACTN</name>
<gene>
    <name evidence="2" type="ORF">GCM10010394_58170</name>
</gene>
<feature type="region of interest" description="Disordered" evidence="1">
    <location>
        <begin position="1"/>
        <end position="21"/>
    </location>
</feature>
<evidence type="ECO:0000313" key="3">
    <source>
        <dbReference type="Proteomes" id="UP001500668"/>
    </source>
</evidence>
<sequence length="66" mass="6945">MAVSVLGGRHRMGAGLSTGQPDRTVKRLYVGACPCGTVGKRDLTHGAGAQGAHGVIPHPIRWDRRT</sequence>
<protein>
    <submittedName>
        <fullName evidence="2">Uncharacterized protein</fullName>
    </submittedName>
</protein>
<keyword evidence="3" id="KW-1185">Reference proteome</keyword>
<comment type="caution">
    <text evidence="2">The sequence shown here is derived from an EMBL/GenBank/DDBJ whole genome shotgun (WGS) entry which is preliminary data.</text>
</comment>
<accession>A0ABP3S2Q9</accession>
<evidence type="ECO:0000256" key="1">
    <source>
        <dbReference type="SAM" id="MobiDB-lite"/>
    </source>
</evidence>
<organism evidence="2 3">
    <name type="scientific">Streptomyces crystallinus</name>
    <dbReference type="NCBI Taxonomy" id="68191"/>
    <lineage>
        <taxon>Bacteria</taxon>
        <taxon>Bacillati</taxon>
        <taxon>Actinomycetota</taxon>
        <taxon>Actinomycetes</taxon>
        <taxon>Kitasatosporales</taxon>
        <taxon>Streptomycetaceae</taxon>
        <taxon>Streptomyces</taxon>
    </lineage>
</organism>
<dbReference type="EMBL" id="BAAACA010000040">
    <property type="protein sequence ID" value="GAA0620018.1"/>
    <property type="molecule type" value="Genomic_DNA"/>
</dbReference>
<dbReference type="Proteomes" id="UP001500668">
    <property type="component" value="Unassembled WGS sequence"/>
</dbReference>
<evidence type="ECO:0000313" key="2">
    <source>
        <dbReference type="EMBL" id="GAA0620018.1"/>
    </source>
</evidence>
<proteinExistence type="predicted"/>